<feature type="compositionally biased region" description="Polar residues" evidence="8">
    <location>
        <begin position="249"/>
        <end position="262"/>
    </location>
</feature>
<dbReference type="GO" id="GO:0006357">
    <property type="term" value="P:regulation of transcription by RNA polymerase II"/>
    <property type="evidence" value="ECO:0007669"/>
    <property type="project" value="TreeGrafter"/>
</dbReference>
<protein>
    <recommendedName>
        <fullName evidence="11">CT20-domain-containing protein</fullName>
    </recommendedName>
</protein>
<proteinExistence type="inferred from homology"/>
<feature type="region of interest" description="Disordered" evidence="8">
    <location>
        <begin position="1"/>
        <end position="32"/>
    </location>
</feature>
<keyword evidence="3" id="KW-0156">Chromatin regulator</keyword>
<keyword evidence="4" id="KW-0805">Transcription regulation</keyword>
<evidence type="ECO:0000256" key="4">
    <source>
        <dbReference type="ARBA" id="ARBA00023015"/>
    </source>
</evidence>
<feature type="compositionally biased region" description="Basic and acidic residues" evidence="8">
    <location>
        <begin position="162"/>
        <end position="174"/>
    </location>
</feature>
<evidence type="ECO:0000256" key="7">
    <source>
        <dbReference type="ARBA" id="ARBA00025178"/>
    </source>
</evidence>
<evidence type="ECO:0000256" key="6">
    <source>
        <dbReference type="ARBA" id="ARBA00023242"/>
    </source>
</evidence>
<dbReference type="Proteomes" id="UP000267821">
    <property type="component" value="Unassembled WGS sequence"/>
</dbReference>
<dbReference type="AlphaFoldDB" id="A0A3N4LKJ4"/>
<evidence type="ECO:0008006" key="11">
    <source>
        <dbReference type="Google" id="ProtNLM"/>
    </source>
</evidence>
<accession>A0A3N4LKJ4</accession>
<dbReference type="InParanoid" id="A0A3N4LKJ4"/>
<feature type="region of interest" description="Disordered" evidence="8">
    <location>
        <begin position="161"/>
        <end position="408"/>
    </location>
</feature>
<name>A0A3N4LKJ4_9PEZI</name>
<dbReference type="InterPro" id="IPR012423">
    <property type="entry name" value="Eaf7/MRGBP"/>
</dbReference>
<evidence type="ECO:0000256" key="2">
    <source>
        <dbReference type="ARBA" id="ARBA00007117"/>
    </source>
</evidence>
<dbReference type="GO" id="GO:0035267">
    <property type="term" value="C:NuA4 histone acetyltransferase complex"/>
    <property type="evidence" value="ECO:0007669"/>
    <property type="project" value="TreeGrafter"/>
</dbReference>
<evidence type="ECO:0000256" key="3">
    <source>
        <dbReference type="ARBA" id="ARBA00022853"/>
    </source>
</evidence>
<gene>
    <name evidence="9" type="ORF">L211DRAFT_355530</name>
</gene>
<keyword evidence="6" id="KW-0539">Nucleus</keyword>
<dbReference type="PANTHER" id="PTHR13581">
    <property type="entry name" value="MRG-BINDING PROTEIN"/>
    <property type="match status" value="1"/>
</dbReference>
<dbReference type="GO" id="GO:0005634">
    <property type="term" value="C:nucleus"/>
    <property type="evidence" value="ECO:0007669"/>
    <property type="project" value="UniProtKB-SubCell"/>
</dbReference>
<evidence type="ECO:0000256" key="5">
    <source>
        <dbReference type="ARBA" id="ARBA00023163"/>
    </source>
</evidence>
<evidence type="ECO:0000256" key="1">
    <source>
        <dbReference type="ARBA" id="ARBA00004123"/>
    </source>
</evidence>
<evidence type="ECO:0000256" key="8">
    <source>
        <dbReference type="SAM" id="MobiDB-lite"/>
    </source>
</evidence>
<reference evidence="9 10" key="1">
    <citation type="journal article" date="2018" name="Nat. Ecol. Evol.">
        <title>Pezizomycetes genomes reveal the molecular basis of ectomycorrhizal truffle lifestyle.</title>
        <authorList>
            <person name="Murat C."/>
            <person name="Payen T."/>
            <person name="Noel B."/>
            <person name="Kuo A."/>
            <person name="Morin E."/>
            <person name="Chen J."/>
            <person name="Kohler A."/>
            <person name="Krizsan K."/>
            <person name="Balestrini R."/>
            <person name="Da Silva C."/>
            <person name="Montanini B."/>
            <person name="Hainaut M."/>
            <person name="Levati E."/>
            <person name="Barry K.W."/>
            <person name="Belfiori B."/>
            <person name="Cichocki N."/>
            <person name="Clum A."/>
            <person name="Dockter R.B."/>
            <person name="Fauchery L."/>
            <person name="Guy J."/>
            <person name="Iotti M."/>
            <person name="Le Tacon F."/>
            <person name="Lindquist E.A."/>
            <person name="Lipzen A."/>
            <person name="Malagnac F."/>
            <person name="Mello A."/>
            <person name="Molinier V."/>
            <person name="Miyauchi S."/>
            <person name="Poulain J."/>
            <person name="Riccioni C."/>
            <person name="Rubini A."/>
            <person name="Sitrit Y."/>
            <person name="Splivallo R."/>
            <person name="Traeger S."/>
            <person name="Wang M."/>
            <person name="Zifcakova L."/>
            <person name="Wipf D."/>
            <person name="Zambonelli A."/>
            <person name="Paolocci F."/>
            <person name="Nowrousian M."/>
            <person name="Ottonello S."/>
            <person name="Baldrian P."/>
            <person name="Spatafora J.W."/>
            <person name="Henrissat B."/>
            <person name="Nagy L.G."/>
            <person name="Aury J.M."/>
            <person name="Wincker P."/>
            <person name="Grigoriev I.V."/>
            <person name="Bonfante P."/>
            <person name="Martin F.M."/>
        </authorList>
    </citation>
    <scope>NUCLEOTIDE SEQUENCE [LARGE SCALE GENOMIC DNA]</scope>
    <source>
        <strain evidence="9 10">ATCC MYA-4762</strain>
    </source>
</reference>
<comment type="similarity">
    <text evidence="2">Belongs to the EAF7 family.</text>
</comment>
<dbReference type="Pfam" id="PF07904">
    <property type="entry name" value="Eaf7"/>
    <property type="match status" value="1"/>
</dbReference>
<evidence type="ECO:0000313" key="10">
    <source>
        <dbReference type="Proteomes" id="UP000267821"/>
    </source>
</evidence>
<dbReference type="PANTHER" id="PTHR13581:SF5">
    <property type="entry name" value="MRG_MORF4L-BINDING PROTEIN"/>
    <property type="match status" value="1"/>
</dbReference>
<feature type="compositionally biased region" description="Polar residues" evidence="8">
    <location>
        <begin position="329"/>
        <end position="341"/>
    </location>
</feature>
<feature type="compositionally biased region" description="Acidic residues" evidence="8">
    <location>
        <begin position="344"/>
        <end position="366"/>
    </location>
</feature>
<dbReference type="EMBL" id="ML121555">
    <property type="protein sequence ID" value="RPB21989.1"/>
    <property type="molecule type" value="Genomic_DNA"/>
</dbReference>
<dbReference type="OrthoDB" id="5595141at2759"/>
<organism evidence="9 10">
    <name type="scientific">Terfezia boudieri ATCC MYA-4762</name>
    <dbReference type="NCBI Taxonomy" id="1051890"/>
    <lineage>
        <taxon>Eukaryota</taxon>
        <taxon>Fungi</taxon>
        <taxon>Dikarya</taxon>
        <taxon>Ascomycota</taxon>
        <taxon>Pezizomycotina</taxon>
        <taxon>Pezizomycetes</taxon>
        <taxon>Pezizales</taxon>
        <taxon>Pezizaceae</taxon>
        <taxon>Terfezia</taxon>
    </lineage>
</organism>
<dbReference type="STRING" id="1051890.A0A3N4LKJ4"/>
<comment type="subcellular location">
    <subcellularLocation>
        <location evidence="1">Nucleus</location>
    </subcellularLocation>
</comment>
<keyword evidence="5" id="KW-0804">Transcription</keyword>
<keyword evidence="10" id="KW-1185">Reference proteome</keyword>
<feature type="compositionally biased region" description="Acidic residues" evidence="8">
    <location>
        <begin position="234"/>
        <end position="245"/>
    </location>
</feature>
<evidence type="ECO:0000313" key="9">
    <source>
        <dbReference type="EMBL" id="RPB21989.1"/>
    </source>
</evidence>
<comment type="function">
    <text evidence="7">Component of the NuA4 histone acetyltransferase complex which is involved in transcriptional activation of selected genes principally by acetylation of nucleosomal histone H4 and H2A. The NuA4 complex is also involved in DNA repair.</text>
</comment>
<sequence>MPPKKKSRVPFKPVPCKAGSPQAVAEAPLPKTPAKGKIIDRLASNEPVLNDAWTDEQETTLFKAISIYRWKPAGMHKHFRMLSITNLMANHGVMDTHTRPPGIWKKLGALYDMKLMDEREDMDDDVLEGREPKWKEFALPKEFKEMMAMRLDSNSKNLVSLQEDKQERRAKDGPDNDLEGASAEENVEDDGRKENGERKENGGRKEGDGSKEGKEEKEPGISEDVGESERAGGEVEDGTVGDEEGIVERTQNLEVTESTATTPRRRGARLSGVAALPRLPPIGNFAPPIRGRGGIQRRRARGRGGFGGRMNRTSTRGRRSDEAIPARSENLSEAPNSSSQNTEDTGETTEEENSNSGKEDDEEVAEDPPLVLATPKRVGRGRGRAQGGSGAGSAVVESDSVRRSIRNK</sequence>
<dbReference type="GO" id="GO:0006325">
    <property type="term" value="P:chromatin organization"/>
    <property type="evidence" value="ECO:0007669"/>
    <property type="project" value="UniProtKB-KW"/>
</dbReference>
<feature type="compositionally biased region" description="Basic and acidic residues" evidence="8">
    <location>
        <begin position="189"/>
        <end position="220"/>
    </location>
</feature>